<evidence type="ECO:0000313" key="3">
    <source>
        <dbReference type="Proteomes" id="UP000007726"/>
    </source>
</evidence>
<accession>B8FU41</accession>
<proteinExistence type="predicted"/>
<dbReference type="Gene3D" id="2.80.10.50">
    <property type="match status" value="1"/>
</dbReference>
<dbReference type="Gene3D" id="2.30.30.40">
    <property type="entry name" value="SH3 Domains"/>
    <property type="match status" value="1"/>
</dbReference>
<reference evidence="2 3" key="1">
    <citation type="journal article" date="2012" name="BMC Microbiol.">
        <title>Genome sequence of Desulfitobacterium hafniense DCB-2, a Gram-positive anaerobe capable of dehalogenation and metal reduction.</title>
        <authorList>
            <person name="Kim S.H."/>
            <person name="Harzman C."/>
            <person name="Davis J.K."/>
            <person name="Hutcheson R."/>
            <person name="Broderick J.B."/>
            <person name="Marsh T.L."/>
            <person name="Tiedje J.M."/>
        </authorList>
    </citation>
    <scope>NUCLEOTIDE SEQUENCE [LARGE SCALE GENOMIC DNA]</scope>
    <source>
        <strain evidence="3">DSM 10664 / DCB-2</strain>
    </source>
</reference>
<dbReference type="KEGG" id="dhd:Dhaf_2427"/>
<feature type="chain" id="PRO_5002869771" description="SH3b domain-containing protein" evidence="1">
    <location>
        <begin position="26"/>
        <end position="615"/>
    </location>
</feature>
<evidence type="ECO:0000256" key="1">
    <source>
        <dbReference type="SAM" id="SignalP"/>
    </source>
</evidence>
<dbReference type="Proteomes" id="UP000007726">
    <property type="component" value="Chromosome"/>
</dbReference>
<feature type="signal peptide" evidence="1">
    <location>
        <begin position="1"/>
        <end position="25"/>
    </location>
</feature>
<dbReference type="EMBL" id="CP001336">
    <property type="protein sequence ID" value="ACL20455.1"/>
    <property type="molecule type" value="Genomic_DNA"/>
</dbReference>
<name>B8FU41_DESHD</name>
<organism evidence="2 3">
    <name type="scientific">Desulfitobacterium hafniense (strain DSM 10664 / DCB-2)</name>
    <dbReference type="NCBI Taxonomy" id="272564"/>
    <lineage>
        <taxon>Bacteria</taxon>
        <taxon>Bacillati</taxon>
        <taxon>Bacillota</taxon>
        <taxon>Clostridia</taxon>
        <taxon>Eubacteriales</taxon>
        <taxon>Desulfitobacteriaceae</taxon>
        <taxon>Desulfitobacterium</taxon>
    </lineage>
</organism>
<evidence type="ECO:0008006" key="4">
    <source>
        <dbReference type="Google" id="ProtNLM"/>
    </source>
</evidence>
<protein>
    <recommendedName>
        <fullName evidence="4">SH3b domain-containing protein</fullName>
    </recommendedName>
</protein>
<keyword evidence="1" id="KW-0732">Signal</keyword>
<gene>
    <name evidence="2" type="ordered locus">Dhaf_2427</name>
</gene>
<dbReference type="RefSeq" id="WP_015944025.1">
    <property type="nucleotide sequence ID" value="NC_011830.1"/>
</dbReference>
<dbReference type="HOGENOM" id="CLU_443930_0_0_9"/>
<evidence type="ECO:0000313" key="2">
    <source>
        <dbReference type="EMBL" id="ACL20455.1"/>
    </source>
</evidence>
<dbReference type="AlphaFoldDB" id="B8FU41"/>
<sequence length="615" mass="67788">MKKQFMGILLTLCMALTLLPTTAFAADASSQNLYQVGSNPVYRLSPNGEIIGEFPSGTIVEVIEIKGDWARVRYEGQEYYMWAPRLTKVGAGTTSSNLAEKPFAPPDGWYTIETPNPNGKSTSGHIIIGNGGAVVDLASAGFEYYWQRYIYVDNIGNDQVTLKTLDGKYLGISDPIKDGTRVRAVDSPYVWNAYTTTKLESAQANPSSAFISFRPPQNTNMIVNVSGWKLNEEGAHIILWSSKLGTVDGNAKLSWGEVEDPAKTLTMRDLVEILNTHVMERLYGDFSLSPSQGIFPPASDTPYKNYYWDGSGPDPYEGLKDAAGNLNYDYADVPNWVGRLRMWGVLPGGDYNGTTEITYGQFTGYLKKLMAYGRQNAINWGKVEKFYNPRETFTDDIIKKFGFGDSRAESKITFLQAMLICDATVQWWYASAEVDGNDAYVPYKKGDLPFPYKYASIVNQSSQAATPAPAPTPTNTVTATPTNTKFMLNGAEVALPAYSISGNNYVKLRDVGALLKTRFDVRFEDGKAKLYNHAAYTKTSGELAAIGKDSKNATLSSTAFVWGDTGAAVTGLTAYTIGGNNYIKLRDIAKLFDFDVDWRDGKAWIEPDVSPYTED</sequence>